<dbReference type="Gene3D" id="1.20.1280.50">
    <property type="match status" value="1"/>
</dbReference>
<feature type="domain" description="F-box" evidence="1">
    <location>
        <begin position="113"/>
        <end position="159"/>
    </location>
</feature>
<dbReference type="AlphaFoldDB" id="A0A2P5CB03"/>
<name>A0A2P5CB03_PARAD</name>
<dbReference type="Pfam" id="PF12937">
    <property type="entry name" value="F-box-like"/>
    <property type="match status" value="1"/>
</dbReference>
<dbReference type="STRING" id="3476.A0A2P5CB03"/>
<keyword evidence="3" id="KW-1185">Reference proteome</keyword>
<dbReference type="EMBL" id="JXTB01000151">
    <property type="protein sequence ID" value="PON58240.1"/>
    <property type="molecule type" value="Genomic_DNA"/>
</dbReference>
<dbReference type="CDD" id="cd09917">
    <property type="entry name" value="F-box_SF"/>
    <property type="match status" value="1"/>
</dbReference>
<sequence length="300" mass="34014">MSTDPFQRYQKLGLRDSLQRSHRYPLACKELSLIIRGAYTKLPKNLQALILQDTLNAFRLLPGMQTRNAVSAAHLLLQSAEAALPKQKRNLALTEFKQAMVAHKRRCKARQEEKGSVHLPQDILVHVFSFLDMPSLVSVAQVCWPWNLAAGDNQLWHAQYVTFFGNADNSLKIGGKKNCKVIEDKRYASLQEEMVTGSSIDWKDAFRRAYRGKSLKRLSSSRGYCGSCKTIVWLESMKCSNEYCGLYSENQQVVEYILDDSLMTLSSSDSDSDSDEGPGSMYKLWAYPRLECVSQQLHSL</sequence>
<dbReference type="PANTHER" id="PTHR47744:SF1">
    <property type="entry name" value="OS05G0526300 PROTEIN"/>
    <property type="match status" value="1"/>
</dbReference>
<evidence type="ECO:0000313" key="2">
    <source>
        <dbReference type="EMBL" id="PON58240.1"/>
    </source>
</evidence>
<dbReference type="SMART" id="SM00256">
    <property type="entry name" value="FBOX"/>
    <property type="match status" value="1"/>
</dbReference>
<comment type="caution">
    <text evidence="2">The sequence shown here is derived from an EMBL/GenBank/DDBJ whole genome shotgun (WGS) entry which is preliminary data.</text>
</comment>
<organism evidence="2 3">
    <name type="scientific">Parasponia andersonii</name>
    <name type="common">Sponia andersonii</name>
    <dbReference type="NCBI Taxonomy" id="3476"/>
    <lineage>
        <taxon>Eukaryota</taxon>
        <taxon>Viridiplantae</taxon>
        <taxon>Streptophyta</taxon>
        <taxon>Embryophyta</taxon>
        <taxon>Tracheophyta</taxon>
        <taxon>Spermatophyta</taxon>
        <taxon>Magnoliopsida</taxon>
        <taxon>eudicotyledons</taxon>
        <taxon>Gunneridae</taxon>
        <taxon>Pentapetalae</taxon>
        <taxon>rosids</taxon>
        <taxon>fabids</taxon>
        <taxon>Rosales</taxon>
        <taxon>Cannabaceae</taxon>
        <taxon>Parasponia</taxon>
    </lineage>
</organism>
<dbReference type="InterPro" id="IPR001810">
    <property type="entry name" value="F-box_dom"/>
</dbReference>
<dbReference type="PROSITE" id="PS50181">
    <property type="entry name" value="FBOX"/>
    <property type="match status" value="1"/>
</dbReference>
<accession>A0A2P5CB03</accession>
<evidence type="ECO:0000313" key="3">
    <source>
        <dbReference type="Proteomes" id="UP000237105"/>
    </source>
</evidence>
<dbReference type="Pfam" id="PF24104">
    <property type="entry name" value="At5g52880_ARM"/>
    <property type="match status" value="1"/>
</dbReference>
<dbReference type="InterPro" id="IPR036047">
    <property type="entry name" value="F-box-like_dom_sf"/>
</dbReference>
<dbReference type="Proteomes" id="UP000237105">
    <property type="component" value="Unassembled WGS sequence"/>
</dbReference>
<dbReference type="PANTHER" id="PTHR47744">
    <property type="entry name" value="OS05G0526300 PROTEIN"/>
    <property type="match status" value="1"/>
</dbReference>
<evidence type="ECO:0000259" key="1">
    <source>
        <dbReference type="PROSITE" id="PS50181"/>
    </source>
</evidence>
<dbReference type="InterPro" id="IPR057039">
    <property type="entry name" value="At5g52880_ARM"/>
</dbReference>
<gene>
    <name evidence="2" type="ORF">PanWU01x14_168390</name>
</gene>
<proteinExistence type="predicted"/>
<dbReference type="SUPFAM" id="SSF81383">
    <property type="entry name" value="F-box domain"/>
    <property type="match status" value="1"/>
</dbReference>
<dbReference type="OrthoDB" id="10257471at2759"/>
<protein>
    <submittedName>
        <fullName evidence="2">F-box domain containing protein</fullName>
    </submittedName>
</protein>
<reference evidence="3" key="1">
    <citation type="submission" date="2016-06" db="EMBL/GenBank/DDBJ databases">
        <title>Parallel loss of symbiosis genes in relatives of nitrogen-fixing non-legume Parasponia.</title>
        <authorList>
            <person name="Van Velzen R."/>
            <person name="Holmer R."/>
            <person name="Bu F."/>
            <person name="Rutten L."/>
            <person name="Van Zeijl A."/>
            <person name="Liu W."/>
            <person name="Santuari L."/>
            <person name="Cao Q."/>
            <person name="Sharma T."/>
            <person name="Shen D."/>
            <person name="Roswanjaya Y."/>
            <person name="Wardhani T."/>
            <person name="Kalhor M.S."/>
            <person name="Jansen J."/>
            <person name="Van den Hoogen J."/>
            <person name="Gungor B."/>
            <person name="Hartog M."/>
            <person name="Hontelez J."/>
            <person name="Verver J."/>
            <person name="Yang W.-C."/>
            <person name="Schijlen E."/>
            <person name="Repin R."/>
            <person name="Schilthuizen M."/>
            <person name="Schranz E."/>
            <person name="Heidstra R."/>
            <person name="Miyata K."/>
            <person name="Fedorova E."/>
            <person name="Kohlen W."/>
            <person name="Bisseling T."/>
            <person name="Smit S."/>
            <person name="Geurts R."/>
        </authorList>
    </citation>
    <scope>NUCLEOTIDE SEQUENCE [LARGE SCALE GENOMIC DNA]</scope>
    <source>
        <strain evidence="3">cv. WU1-14</strain>
    </source>
</reference>